<accession>A0A381JSA9</accession>
<name>A0A381JSA9_9FLAO</name>
<dbReference type="RefSeq" id="WP_076560230.1">
    <property type="nucleotide sequence ID" value="NZ_CP033929.1"/>
</dbReference>
<evidence type="ECO:0000313" key="4">
    <source>
        <dbReference type="Proteomes" id="UP000185725"/>
    </source>
</evidence>
<sequence>MKIIGKNSLSQYISWLLYIVFVYSILLLIYVIIGFTLGICKIKTANTFLYSFYEIWKDYTSPRYYFRFYYPFTNFELAANSIKFQSIFLILLGLIFNVLFYYYCFKAFQSISNEKIFNNKTVKWLNRFAILNLVILLISPLFFLFLFEKFPYQLIPMYLKNILQIVFVYFVIVFLKKGLDLQTENELTI</sequence>
<dbReference type="Pfam" id="PF11188">
    <property type="entry name" value="DUF2975"/>
    <property type="match status" value="1"/>
</dbReference>
<dbReference type="Proteomes" id="UP000255231">
    <property type="component" value="Unassembled WGS sequence"/>
</dbReference>
<keyword evidence="1" id="KW-1133">Transmembrane helix</keyword>
<keyword evidence="4" id="KW-1185">Reference proteome</keyword>
<evidence type="ECO:0000256" key="1">
    <source>
        <dbReference type="SAM" id="Phobius"/>
    </source>
</evidence>
<evidence type="ECO:0000313" key="5">
    <source>
        <dbReference type="Proteomes" id="UP000255231"/>
    </source>
</evidence>
<evidence type="ECO:0008006" key="6">
    <source>
        <dbReference type="Google" id="ProtNLM"/>
    </source>
</evidence>
<feature type="transmembrane region" description="Helical" evidence="1">
    <location>
        <begin position="84"/>
        <end position="103"/>
    </location>
</feature>
<protein>
    <recommendedName>
        <fullName evidence="6">DUF2975 domain-containing protein</fullName>
    </recommendedName>
</protein>
<gene>
    <name evidence="3" type="ORF">NCTC13560_03761</name>
    <name evidence="2" type="ORF">SAMN05421682_105139</name>
</gene>
<proteinExistence type="predicted"/>
<keyword evidence="1" id="KW-0472">Membrane</keyword>
<dbReference type="AlphaFoldDB" id="A0A381JSA9"/>
<feature type="transmembrane region" description="Helical" evidence="1">
    <location>
        <begin position="124"/>
        <end position="146"/>
    </location>
</feature>
<reference evidence="2 4" key="1">
    <citation type="submission" date="2017-01" db="EMBL/GenBank/DDBJ databases">
        <authorList>
            <person name="Varghese N."/>
            <person name="Submissions S."/>
        </authorList>
    </citation>
    <scope>NUCLEOTIDE SEQUENCE [LARGE SCALE GENOMIC DNA]</scope>
    <source>
        <strain evidence="2 4">ATCC 27950</strain>
    </source>
</reference>
<dbReference type="KEGG" id="cil:EG358_18885"/>
<organism evidence="3 5">
    <name type="scientific">Chryseobacterium indoltheticum</name>
    <dbReference type="NCBI Taxonomy" id="254"/>
    <lineage>
        <taxon>Bacteria</taxon>
        <taxon>Pseudomonadati</taxon>
        <taxon>Bacteroidota</taxon>
        <taxon>Flavobacteriia</taxon>
        <taxon>Flavobacteriales</taxon>
        <taxon>Weeksellaceae</taxon>
        <taxon>Chryseobacterium group</taxon>
        <taxon>Chryseobacterium</taxon>
    </lineage>
</organism>
<reference evidence="3 5" key="2">
    <citation type="submission" date="2018-06" db="EMBL/GenBank/DDBJ databases">
        <authorList>
            <consortium name="Pathogen Informatics"/>
            <person name="Doyle S."/>
        </authorList>
    </citation>
    <scope>NUCLEOTIDE SEQUENCE [LARGE SCALE GENOMIC DNA]</scope>
    <source>
        <strain evidence="3 5">NCTC13560</strain>
    </source>
</reference>
<dbReference type="EMBL" id="UFVS01000002">
    <property type="protein sequence ID" value="SUY53810.1"/>
    <property type="molecule type" value="Genomic_DNA"/>
</dbReference>
<dbReference type="EMBL" id="FTMF01000005">
    <property type="protein sequence ID" value="SIQ47248.1"/>
    <property type="molecule type" value="Genomic_DNA"/>
</dbReference>
<evidence type="ECO:0000313" key="2">
    <source>
        <dbReference type="EMBL" id="SIQ47248.1"/>
    </source>
</evidence>
<keyword evidence="1" id="KW-0812">Transmembrane</keyword>
<feature type="transmembrane region" description="Helical" evidence="1">
    <location>
        <begin position="12"/>
        <end position="33"/>
    </location>
</feature>
<dbReference type="GeneID" id="303676012"/>
<dbReference type="Proteomes" id="UP000185725">
    <property type="component" value="Unassembled WGS sequence"/>
</dbReference>
<dbReference type="InterPro" id="IPR021354">
    <property type="entry name" value="DUF2975"/>
</dbReference>
<feature type="transmembrane region" description="Helical" evidence="1">
    <location>
        <begin position="158"/>
        <end position="175"/>
    </location>
</feature>
<evidence type="ECO:0000313" key="3">
    <source>
        <dbReference type="EMBL" id="SUY53810.1"/>
    </source>
</evidence>
<dbReference type="OrthoDB" id="1163870at2"/>